<evidence type="ECO:0000256" key="4">
    <source>
        <dbReference type="SAM" id="MobiDB-lite"/>
    </source>
</evidence>
<dbReference type="PIRSF" id="PIRSF002741">
    <property type="entry name" value="MppA"/>
    <property type="match status" value="1"/>
</dbReference>
<dbReference type="Pfam" id="PF00496">
    <property type="entry name" value="SBP_bac_5"/>
    <property type="match status" value="1"/>
</dbReference>
<dbReference type="InterPro" id="IPR000914">
    <property type="entry name" value="SBP_5_dom"/>
</dbReference>
<dbReference type="GO" id="GO:0042597">
    <property type="term" value="C:periplasmic space"/>
    <property type="evidence" value="ECO:0007669"/>
    <property type="project" value="UniProtKB-ARBA"/>
</dbReference>
<accession>A0A1G8VMW1</accession>
<dbReference type="SUPFAM" id="SSF53850">
    <property type="entry name" value="Periplasmic binding protein-like II"/>
    <property type="match status" value="1"/>
</dbReference>
<dbReference type="GO" id="GO:0043190">
    <property type="term" value="C:ATP-binding cassette (ABC) transporter complex"/>
    <property type="evidence" value="ECO:0007669"/>
    <property type="project" value="InterPro"/>
</dbReference>
<feature type="region of interest" description="Disordered" evidence="4">
    <location>
        <begin position="21"/>
        <end position="63"/>
    </location>
</feature>
<dbReference type="InterPro" id="IPR039424">
    <property type="entry name" value="SBP_5"/>
</dbReference>
<dbReference type="Proteomes" id="UP000198856">
    <property type="component" value="Unassembled WGS sequence"/>
</dbReference>
<evidence type="ECO:0000256" key="3">
    <source>
        <dbReference type="ARBA" id="ARBA00022729"/>
    </source>
</evidence>
<dbReference type="InterPro" id="IPR030678">
    <property type="entry name" value="Peptide/Ni-bd"/>
</dbReference>
<name>A0A1G8VMW1_9EURY</name>
<comment type="similarity">
    <text evidence="1">Belongs to the bacterial solute-binding protein 5 family.</text>
</comment>
<feature type="region of interest" description="Disordered" evidence="4">
    <location>
        <begin position="538"/>
        <end position="559"/>
    </location>
</feature>
<dbReference type="PROSITE" id="PS51257">
    <property type="entry name" value="PROKAR_LIPOPROTEIN"/>
    <property type="match status" value="1"/>
</dbReference>
<dbReference type="GO" id="GO:0015833">
    <property type="term" value="P:peptide transport"/>
    <property type="evidence" value="ECO:0007669"/>
    <property type="project" value="TreeGrafter"/>
</dbReference>
<keyword evidence="2" id="KW-0813">Transport</keyword>
<proteinExistence type="inferred from homology"/>
<sequence>MSPDIDRRTFLTGVGSVATAALAGCSGGDDDPVEENTDGDSTDGTDGDTGSDGGSDGGSTGGQVQLVQIPQETTDPIGISGPINAWTNWQVHEQLFTYEAGTPPVTGSLAQDYTVSDDYLTYQFELQEGVTFHNGEELTAEDVVYSWRRLAESENNRGQSDRIVRGPMSVEHEVDDDDETVPDSLALEAVEEYVVEMTLETPFHGTLGNLADPRLSVIPEGVVGDIEGYDGEYEYDEWVTQHLHGTGPFQLDSWNRGSEIILERFDDYHGSVADVDGVRLQILGDSNAVFTTAVNEQNIDIFDLPQSQFDPNLLSVEENLGGDRRQGTYGPVANDETLNYGETSLPRTQYAIFNTQRVEKPARKAIAYLVNQETITQTALRGQGTPAYLLTPPSGFPGGPQEYQQLAESDYPYGYAQSDIESARQVMEDAGYSEDNMYETTIQHPSDRQASEWTAIADLLQDQAQAAHIDISIEEAPSSTLTNRAFEGDITIYFVWNALNWLEADAMLRFAYPNQYAWSQWGAEADFEYEQLSDAAQQATDAWDSYEQHQTPSEADQEARNEAYLDIERANWEDMTMLPLWHPIEDMYWYDWVEGFEMHGPQRRPALNNVSLNR</sequence>
<reference evidence="6 7" key="1">
    <citation type="submission" date="2016-10" db="EMBL/GenBank/DDBJ databases">
        <authorList>
            <person name="de Groot N.N."/>
        </authorList>
    </citation>
    <scope>NUCLEOTIDE SEQUENCE [LARGE SCALE GENOMIC DNA]</scope>
    <source>
        <strain evidence="6 7">IBRC-M10015</strain>
    </source>
</reference>
<evidence type="ECO:0000256" key="1">
    <source>
        <dbReference type="ARBA" id="ARBA00005695"/>
    </source>
</evidence>
<dbReference type="STRING" id="890420.SAMN05216226_10742"/>
<gene>
    <name evidence="6" type="ORF">SAMN05216226_10742</name>
</gene>
<dbReference type="Gene3D" id="3.40.190.10">
    <property type="entry name" value="Periplasmic binding protein-like II"/>
    <property type="match status" value="1"/>
</dbReference>
<dbReference type="EMBL" id="FNFC01000007">
    <property type="protein sequence ID" value="SDJ67401.1"/>
    <property type="molecule type" value="Genomic_DNA"/>
</dbReference>
<dbReference type="Gene3D" id="3.10.105.10">
    <property type="entry name" value="Dipeptide-binding Protein, Domain 3"/>
    <property type="match status" value="1"/>
</dbReference>
<organism evidence="6 7">
    <name type="scientific">Halovenus aranensis</name>
    <dbReference type="NCBI Taxonomy" id="890420"/>
    <lineage>
        <taxon>Archaea</taxon>
        <taxon>Methanobacteriati</taxon>
        <taxon>Methanobacteriota</taxon>
        <taxon>Stenosarchaea group</taxon>
        <taxon>Halobacteria</taxon>
        <taxon>Halobacteriales</taxon>
        <taxon>Haloarculaceae</taxon>
        <taxon>Halovenus</taxon>
    </lineage>
</organism>
<keyword evidence="7" id="KW-1185">Reference proteome</keyword>
<dbReference type="RefSeq" id="WP_092701907.1">
    <property type="nucleotide sequence ID" value="NZ_FNFC01000007.1"/>
</dbReference>
<dbReference type="GO" id="GO:1904680">
    <property type="term" value="F:peptide transmembrane transporter activity"/>
    <property type="evidence" value="ECO:0007669"/>
    <property type="project" value="TreeGrafter"/>
</dbReference>
<feature type="compositionally biased region" description="Gly residues" evidence="4">
    <location>
        <begin position="50"/>
        <end position="61"/>
    </location>
</feature>
<feature type="domain" description="Solute-binding protein family 5" evidence="5">
    <location>
        <begin position="106"/>
        <end position="512"/>
    </location>
</feature>
<dbReference type="PANTHER" id="PTHR30290">
    <property type="entry name" value="PERIPLASMIC BINDING COMPONENT OF ABC TRANSPORTER"/>
    <property type="match status" value="1"/>
</dbReference>
<protein>
    <submittedName>
        <fullName evidence="6">Peptide/nickel transport system substrate-binding protein</fullName>
    </submittedName>
</protein>
<feature type="compositionally biased region" description="Acidic residues" evidence="4">
    <location>
        <begin position="28"/>
        <end position="46"/>
    </location>
</feature>
<dbReference type="PANTHER" id="PTHR30290:SF9">
    <property type="entry name" value="OLIGOPEPTIDE-BINDING PROTEIN APPA"/>
    <property type="match status" value="1"/>
</dbReference>
<evidence type="ECO:0000313" key="7">
    <source>
        <dbReference type="Proteomes" id="UP000198856"/>
    </source>
</evidence>
<evidence type="ECO:0000259" key="5">
    <source>
        <dbReference type="Pfam" id="PF00496"/>
    </source>
</evidence>
<dbReference type="CDD" id="cd00995">
    <property type="entry name" value="PBP2_NikA_DppA_OppA_like"/>
    <property type="match status" value="1"/>
</dbReference>
<evidence type="ECO:0000313" key="6">
    <source>
        <dbReference type="EMBL" id="SDJ67401.1"/>
    </source>
</evidence>
<evidence type="ECO:0000256" key="2">
    <source>
        <dbReference type="ARBA" id="ARBA00022448"/>
    </source>
</evidence>
<dbReference type="AlphaFoldDB" id="A0A1G8VMW1"/>
<keyword evidence="3" id="KW-0732">Signal</keyword>
<dbReference type="OrthoDB" id="233597at2157"/>